<organism evidence="2 3">
    <name type="scientific">Aliirhizobium smilacinae</name>
    <dbReference type="NCBI Taxonomy" id="1395944"/>
    <lineage>
        <taxon>Bacteria</taxon>
        <taxon>Pseudomonadati</taxon>
        <taxon>Pseudomonadota</taxon>
        <taxon>Alphaproteobacteria</taxon>
        <taxon>Hyphomicrobiales</taxon>
        <taxon>Rhizobiaceae</taxon>
        <taxon>Aliirhizobium</taxon>
    </lineage>
</organism>
<dbReference type="PANTHER" id="PTHR48094:SF19">
    <property type="entry name" value="DJ-1_PFPI DOMAIN-CONTAINING PROTEIN"/>
    <property type="match status" value="1"/>
</dbReference>
<keyword evidence="2" id="KW-0315">Glutamine amidotransferase</keyword>
<dbReference type="OrthoDB" id="8030967at2"/>
<dbReference type="Proteomes" id="UP000311605">
    <property type="component" value="Unassembled WGS sequence"/>
</dbReference>
<evidence type="ECO:0000313" key="3">
    <source>
        <dbReference type="Proteomes" id="UP000311605"/>
    </source>
</evidence>
<sequence>MTAILVALTPEFADWECALMMAVARSYLGVTVKTATEDGRPVTSMGGLNVTPDLSYAQVSPDDFDAIVVPGGLAWEKKLVPEGLHDLVRSFREEKKMAAGICAAASMLAGAGVLNDVKHTGNRLGSHQKYPDYAGSDLYIDGPKAVLSDGVVTAAGTAPFTFTVEVLKGLGLWNATAEEELLPFSAEHR</sequence>
<keyword evidence="2" id="KW-0808">Transferase</keyword>
<keyword evidence="3" id="KW-1185">Reference proteome</keyword>
<feature type="domain" description="DJ-1/PfpI" evidence="1">
    <location>
        <begin position="4"/>
        <end position="168"/>
    </location>
</feature>
<comment type="caution">
    <text evidence="2">The sequence shown here is derived from an EMBL/GenBank/DDBJ whole genome shotgun (WGS) entry which is preliminary data.</text>
</comment>
<dbReference type="InterPro" id="IPR029062">
    <property type="entry name" value="Class_I_gatase-like"/>
</dbReference>
<dbReference type="PANTHER" id="PTHR48094">
    <property type="entry name" value="PROTEIN/NUCLEIC ACID DEGLYCASE DJ-1-RELATED"/>
    <property type="match status" value="1"/>
</dbReference>
<proteinExistence type="predicted"/>
<dbReference type="Gene3D" id="3.40.50.880">
    <property type="match status" value="1"/>
</dbReference>
<dbReference type="InterPro" id="IPR002818">
    <property type="entry name" value="DJ-1/PfpI"/>
</dbReference>
<protein>
    <submittedName>
        <fullName evidence="2">Glutamine amidotransferase</fullName>
    </submittedName>
</protein>
<dbReference type="GO" id="GO:0016740">
    <property type="term" value="F:transferase activity"/>
    <property type="evidence" value="ECO:0007669"/>
    <property type="project" value="UniProtKB-KW"/>
</dbReference>
<name>A0A5C4XR16_9HYPH</name>
<dbReference type="RefSeq" id="WP_139674068.1">
    <property type="nucleotide sequence ID" value="NZ_VDMN01000001.1"/>
</dbReference>
<dbReference type="InterPro" id="IPR050325">
    <property type="entry name" value="Prot/Nucl_acid_deglycase"/>
</dbReference>
<dbReference type="EMBL" id="VDMN01000001">
    <property type="protein sequence ID" value="TNM65737.1"/>
    <property type="molecule type" value="Genomic_DNA"/>
</dbReference>
<dbReference type="SUPFAM" id="SSF52317">
    <property type="entry name" value="Class I glutamine amidotransferase-like"/>
    <property type="match status" value="1"/>
</dbReference>
<reference evidence="2 3" key="1">
    <citation type="submission" date="2019-06" db="EMBL/GenBank/DDBJ databases">
        <title>The draft genome of Rhizobium smilacinae PTYR-5.</title>
        <authorList>
            <person name="Liu L."/>
            <person name="Li L."/>
            <person name="Zhang X."/>
        </authorList>
    </citation>
    <scope>NUCLEOTIDE SEQUENCE [LARGE SCALE GENOMIC DNA]</scope>
    <source>
        <strain evidence="2 3">PTYR-5</strain>
    </source>
</reference>
<evidence type="ECO:0000259" key="1">
    <source>
        <dbReference type="Pfam" id="PF01965"/>
    </source>
</evidence>
<dbReference type="Pfam" id="PF01965">
    <property type="entry name" value="DJ-1_PfpI"/>
    <property type="match status" value="1"/>
</dbReference>
<evidence type="ECO:0000313" key="2">
    <source>
        <dbReference type="EMBL" id="TNM65737.1"/>
    </source>
</evidence>
<dbReference type="GO" id="GO:0005737">
    <property type="term" value="C:cytoplasm"/>
    <property type="evidence" value="ECO:0007669"/>
    <property type="project" value="TreeGrafter"/>
</dbReference>
<dbReference type="AlphaFoldDB" id="A0A5C4XR16"/>
<gene>
    <name evidence="2" type="ORF">FHP24_05695</name>
</gene>
<accession>A0A5C4XR16</accession>